<dbReference type="Proteomes" id="UP000222768">
    <property type="component" value="Unassembled WGS sequence"/>
</dbReference>
<organism evidence="2 3">
    <name type="scientific">Leclercia adecarboxylata</name>
    <dbReference type="NCBI Taxonomy" id="83655"/>
    <lineage>
        <taxon>Bacteria</taxon>
        <taxon>Pseudomonadati</taxon>
        <taxon>Pseudomonadota</taxon>
        <taxon>Gammaproteobacteria</taxon>
        <taxon>Enterobacterales</taxon>
        <taxon>Enterobacteriaceae</taxon>
        <taxon>Leclercia</taxon>
    </lineage>
</organism>
<dbReference type="OrthoDB" id="6572497at2"/>
<dbReference type="RefSeq" id="WP_032610996.1">
    <property type="nucleotide sequence ID" value="NZ_CBCYJT010000010.1"/>
</dbReference>
<dbReference type="InterPro" id="IPR010546">
    <property type="entry name" value="DUF1120"/>
</dbReference>
<evidence type="ECO:0000313" key="3">
    <source>
        <dbReference type="Proteomes" id="UP000222768"/>
    </source>
</evidence>
<evidence type="ECO:0000256" key="1">
    <source>
        <dbReference type="SAM" id="SignalP"/>
    </source>
</evidence>
<feature type="chain" id="PRO_5032287641" evidence="1">
    <location>
        <begin position="20"/>
        <end position="220"/>
    </location>
</feature>
<protein>
    <submittedName>
        <fullName evidence="2">DUF1120 domain-containing protein</fullName>
    </submittedName>
</protein>
<dbReference type="AlphaFoldDB" id="A0A2C5TC33"/>
<evidence type="ECO:0000313" key="2">
    <source>
        <dbReference type="EMBL" id="PHH04404.1"/>
    </source>
</evidence>
<feature type="signal peptide" evidence="1">
    <location>
        <begin position="1"/>
        <end position="19"/>
    </location>
</feature>
<sequence>MKKVILATAIALCTTSAFAGETAVLKVQGTLTNSSCSAELGQGGVIDYGNIRLGSLSADANNTIGQKQIPVSITCTAATKVGFTITDNRSDSNAQLPVDVKTTPNVTDKYYTYGVGKTAGQVNIGNYSMWMTDVTANGNTVDPIIQNKDWTDGHWIKGSVPRSDTFATTSFADTGTKTPIAITTATFNFVTNLVIRDTKTLAITDDTPLDGQATMTLVYL</sequence>
<accession>A0A2C5TC33</accession>
<gene>
    <name evidence="2" type="ORF">CRX53_10675</name>
</gene>
<dbReference type="EMBL" id="PDLK01000002">
    <property type="protein sequence ID" value="PHH04404.1"/>
    <property type="molecule type" value="Genomic_DNA"/>
</dbReference>
<comment type="caution">
    <text evidence="2">The sequence shown here is derived from an EMBL/GenBank/DDBJ whole genome shotgun (WGS) entry which is preliminary data.</text>
</comment>
<keyword evidence="1" id="KW-0732">Signal</keyword>
<name>A0A2C5TC33_9ENTR</name>
<dbReference type="Pfam" id="PF06551">
    <property type="entry name" value="DUF1120"/>
    <property type="match status" value="1"/>
</dbReference>
<reference evidence="3" key="1">
    <citation type="submission" date="2017-09" db="EMBL/GenBank/DDBJ databases">
        <title>FDA dAtabase for Regulatory Grade micrObial Sequences (FDA-ARGOS): Supporting development and validation of Infectious Disease Dx tests.</title>
        <authorList>
            <person name="Minogue T."/>
            <person name="Wolcott M."/>
            <person name="Wasieloski L."/>
            <person name="Aguilar W."/>
            <person name="Moore D."/>
            <person name="Tallon L."/>
            <person name="Sadzewicz L."/>
            <person name="Ott S."/>
            <person name="Zhao X."/>
            <person name="Nagaraj S."/>
            <person name="Vavikolanu K."/>
            <person name="Aluvathingal J."/>
            <person name="Nadendla S."/>
            <person name="Sichtig H."/>
        </authorList>
    </citation>
    <scope>NUCLEOTIDE SEQUENCE [LARGE SCALE GENOMIC DNA]</scope>
    <source>
        <strain evidence="3">FDAARGOS_404</strain>
    </source>
</reference>
<proteinExistence type="predicted"/>